<gene>
    <name evidence="1" type="ORF">MAR_011830</name>
</gene>
<name>A0ABY7G4A8_MYAAR</name>
<dbReference type="Proteomes" id="UP001164746">
    <property type="component" value="Chromosome 14"/>
</dbReference>
<reference evidence="1" key="1">
    <citation type="submission" date="2022-11" db="EMBL/GenBank/DDBJ databases">
        <title>Centuries of genome instability and evolution in soft-shell clam transmissible cancer (bioRxiv).</title>
        <authorList>
            <person name="Hart S.F.M."/>
            <person name="Yonemitsu M.A."/>
            <person name="Giersch R.M."/>
            <person name="Beal B.F."/>
            <person name="Arriagada G."/>
            <person name="Davis B.W."/>
            <person name="Ostrander E.A."/>
            <person name="Goff S.P."/>
            <person name="Metzger M.J."/>
        </authorList>
    </citation>
    <scope>NUCLEOTIDE SEQUENCE</scope>
    <source>
        <strain evidence="1">MELC-2E11</strain>
        <tissue evidence="1">Siphon/mantle</tissue>
    </source>
</reference>
<keyword evidence="2" id="KW-1185">Reference proteome</keyword>
<protein>
    <submittedName>
        <fullName evidence="1">Uncharacterized protein</fullName>
    </submittedName>
</protein>
<dbReference type="EMBL" id="CP111025">
    <property type="protein sequence ID" value="WAR26126.1"/>
    <property type="molecule type" value="Genomic_DNA"/>
</dbReference>
<organism evidence="1 2">
    <name type="scientific">Mya arenaria</name>
    <name type="common">Soft-shell clam</name>
    <dbReference type="NCBI Taxonomy" id="6604"/>
    <lineage>
        <taxon>Eukaryota</taxon>
        <taxon>Metazoa</taxon>
        <taxon>Spiralia</taxon>
        <taxon>Lophotrochozoa</taxon>
        <taxon>Mollusca</taxon>
        <taxon>Bivalvia</taxon>
        <taxon>Autobranchia</taxon>
        <taxon>Heteroconchia</taxon>
        <taxon>Euheterodonta</taxon>
        <taxon>Imparidentia</taxon>
        <taxon>Neoheterodontei</taxon>
        <taxon>Myida</taxon>
        <taxon>Myoidea</taxon>
        <taxon>Myidae</taxon>
        <taxon>Mya</taxon>
    </lineage>
</organism>
<proteinExistence type="predicted"/>
<accession>A0ABY7G4A8</accession>
<evidence type="ECO:0000313" key="1">
    <source>
        <dbReference type="EMBL" id="WAR26126.1"/>
    </source>
</evidence>
<sequence length="61" mass="6891">MQLRVTDTSTCYKQEALTFAVPPSVWTFCEGRKITVLEAIECEAELEQERDVIDESPVGLN</sequence>
<evidence type="ECO:0000313" key="2">
    <source>
        <dbReference type="Proteomes" id="UP001164746"/>
    </source>
</evidence>